<dbReference type="AlphaFoldDB" id="A0AAW2BM17"/>
<proteinExistence type="predicted"/>
<dbReference type="Proteomes" id="UP001459277">
    <property type="component" value="Unassembled WGS sequence"/>
</dbReference>
<evidence type="ECO:0000313" key="1">
    <source>
        <dbReference type="EMBL" id="KAK9986518.1"/>
    </source>
</evidence>
<reference evidence="1 2" key="1">
    <citation type="submission" date="2024-01" db="EMBL/GenBank/DDBJ databases">
        <title>A telomere-to-telomere, gap-free genome of sweet tea (Lithocarpus litseifolius).</title>
        <authorList>
            <person name="Zhou J."/>
        </authorList>
    </citation>
    <scope>NUCLEOTIDE SEQUENCE [LARGE SCALE GENOMIC DNA]</scope>
    <source>
        <strain evidence="1">Zhou-2022a</strain>
        <tissue evidence="1">Leaf</tissue>
    </source>
</reference>
<organism evidence="1 2">
    <name type="scientific">Lithocarpus litseifolius</name>
    <dbReference type="NCBI Taxonomy" id="425828"/>
    <lineage>
        <taxon>Eukaryota</taxon>
        <taxon>Viridiplantae</taxon>
        <taxon>Streptophyta</taxon>
        <taxon>Embryophyta</taxon>
        <taxon>Tracheophyta</taxon>
        <taxon>Spermatophyta</taxon>
        <taxon>Magnoliopsida</taxon>
        <taxon>eudicotyledons</taxon>
        <taxon>Gunneridae</taxon>
        <taxon>Pentapetalae</taxon>
        <taxon>rosids</taxon>
        <taxon>fabids</taxon>
        <taxon>Fagales</taxon>
        <taxon>Fagaceae</taxon>
        <taxon>Lithocarpus</taxon>
    </lineage>
</organism>
<dbReference type="EMBL" id="JAZDWU010000011">
    <property type="protein sequence ID" value="KAK9986518.1"/>
    <property type="molecule type" value="Genomic_DNA"/>
</dbReference>
<sequence length="109" mass="12580">MKFFELRVCRHGSICFVNLFAYAPSQEKKITIKKEKEKEGRKRMCKNKATLFYNSFGPSLSSISNNTHILCQFHQLFLRCHDNELAIGVIDTVITELSGAFCQQIVLEF</sequence>
<comment type="caution">
    <text evidence="1">The sequence shown here is derived from an EMBL/GenBank/DDBJ whole genome shotgun (WGS) entry which is preliminary data.</text>
</comment>
<accession>A0AAW2BM17</accession>
<evidence type="ECO:0000313" key="2">
    <source>
        <dbReference type="Proteomes" id="UP001459277"/>
    </source>
</evidence>
<keyword evidence="2" id="KW-1185">Reference proteome</keyword>
<name>A0AAW2BM17_9ROSI</name>
<gene>
    <name evidence="1" type="ORF">SO802_031469</name>
</gene>
<protein>
    <submittedName>
        <fullName evidence="1">Uncharacterized protein</fullName>
    </submittedName>
</protein>